<sequence>MTLETKLSVDQEYVKGFSEKHQEPAWLKNLRLQALEKAEDLPLPKPDKTKITNWNFTKFNKHTVENAPLASLEDLADEAKALIDIENEDKTLYVQRDQTPAFLSLSKELKDKGVIFTDILTAAREHSDLVEKYFMKDGVKVDEHKLTALHAALMNGGAFLYVPKNVQVETPVQAVYVHESNDTALFNHVLIVAEDHSSVTYVENYISTVNPKEAVFNIISEVITGDNASVTYGAVDNLSAGVTTYVNRRGAARGRDSRIEWALGLMNDGDTISENTTNLYGDGTYGDTKTVVVGRGEQTENFTTQIIHFGKASEGYILKHGVMKDAASSIFNGIGKIEHGASKANAEQESRVLMLSEKARGDANPILLIDEDDVTAGHAASVGRVDPIQLYYLMSRGIPKEEAERLVIYGFLAPVVKELPIEGVKKQLVSVIERKVK</sequence>
<gene>
    <name evidence="4" type="primary">sufD</name>
    <name evidence="4" type="ordered locus">BAMF_3109</name>
</gene>
<dbReference type="InterPro" id="IPR045595">
    <property type="entry name" value="SufBD_N"/>
</dbReference>
<dbReference type="NCBIfam" id="TIGR01981">
    <property type="entry name" value="sufD"/>
    <property type="match status" value="1"/>
</dbReference>
<dbReference type="KEGG" id="bao:BAMF_3109"/>
<organism evidence="4 5">
    <name type="scientific">Bacillus amyloliquefaciens (strain ATCC 23350 / DSM 7 / BCRC 11601 / CCUG 28519 / NBRC 15535 / NRRL B-14393 / F)</name>
    <dbReference type="NCBI Taxonomy" id="692420"/>
    <lineage>
        <taxon>Bacteria</taxon>
        <taxon>Bacillati</taxon>
        <taxon>Bacillota</taxon>
        <taxon>Bacilli</taxon>
        <taxon>Bacillales</taxon>
        <taxon>Bacillaceae</taxon>
        <taxon>Bacillus</taxon>
        <taxon>Bacillus amyloliquefaciens group</taxon>
    </lineage>
</organism>
<proteinExistence type="inferred from homology"/>
<accession>A0A9P1JJQ2</accession>
<dbReference type="GO" id="GO:0016226">
    <property type="term" value="P:iron-sulfur cluster assembly"/>
    <property type="evidence" value="ECO:0007669"/>
    <property type="project" value="InterPro"/>
</dbReference>
<dbReference type="PANTHER" id="PTHR30508">
    <property type="entry name" value="FES CLUSTER ASSEMBLY PROTEIN SUF"/>
    <property type="match status" value="1"/>
</dbReference>
<dbReference type="InterPro" id="IPR037284">
    <property type="entry name" value="SUF_FeS_clus_asmbl_SufBD_sf"/>
</dbReference>
<feature type="domain" description="SUF system FeS cluster assembly SufBD N-terminal" evidence="3">
    <location>
        <begin position="24"/>
        <end position="173"/>
    </location>
</feature>
<dbReference type="PANTHER" id="PTHR30508:SF1">
    <property type="entry name" value="UPF0051 PROTEIN ABCI8, CHLOROPLASTIC-RELATED"/>
    <property type="match status" value="1"/>
</dbReference>
<evidence type="ECO:0000259" key="2">
    <source>
        <dbReference type="Pfam" id="PF01458"/>
    </source>
</evidence>
<keyword evidence="5" id="KW-1185">Reference proteome</keyword>
<dbReference type="AlphaFoldDB" id="A0A9P1JJQ2"/>
<dbReference type="Pfam" id="PF01458">
    <property type="entry name" value="SUFBD_core"/>
    <property type="match status" value="1"/>
</dbReference>
<evidence type="ECO:0000256" key="1">
    <source>
        <dbReference type="ARBA" id="ARBA00043967"/>
    </source>
</evidence>
<name>A0A9P1JJQ2_BACAS</name>
<dbReference type="InterPro" id="IPR011542">
    <property type="entry name" value="SUF_FeS_clus_asmbl_SufD"/>
</dbReference>
<dbReference type="Pfam" id="PF19295">
    <property type="entry name" value="SufBD_N"/>
    <property type="match status" value="1"/>
</dbReference>
<dbReference type="RefSeq" id="WP_013353527.1">
    <property type="nucleotide sequence ID" value="NC_014551.1"/>
</dbReference>
<evidence type="ECO:0000313" key="5">
    <source>
        <dbReference type="Proteomes" id="UP000006562"/>
    </source>
</evidence>
<feature type="domain" description="SUF system FeS cluster assembly SufBD core" evidence="2">
    <location>
        <begin position="178"/>
        <end position="411"/>
    </location>
</feature>
<dbReference type="Proteomes" id="UP000006562">
    <property type="component" value="Chromosome"/>
</dbReference>
<dbReference type="EMBL" id="FN597644">
    <property type="protein sequence ID" value="CBI44235.1"/>
    <property type="molecule type" value="Genomic_DNA"/>
</dbReference>
<dbReference type="InterPro" id="IPR055346">
    <property type="entry name" value="Fe-S_cluster_assembly_SufBD"/>
</dbReference>
<dbReference type="SUPFAM" id="SSF101960">
    <property type="entry name" value="Stabilizer of iron transporter SufD"/>
    <property type="match status" value="1"/>
</dbReference>
<reference evidence="4 5" key="1">
    <citation type="journal article" date="2011" name="Int. J. Syst. Evol. Microbiol.">
        <title>Relationship of Bacillus amyloliquefaciens clades associated with strains DSM 7T and FZB42T: a proposal for Bacillus amyloliquefaciens subsp. amyloliquefaciens subsp. nov. and Bacillus amyloliquefaciens subsp. plantarum subsp. nov. based on complete genome sequence comparisons.</title>
        <authorList>
            <person name="Borriss R."/>
            <person name="Chen X.H."/>
            <person name="Rueckert C."/>
            <person name="Blom J."/>
            <person name="Becker A."/>
            <person name="Baumgarth B."/>
            <person name="Fan B."/>
            <person name="Pukall R."/>
            <person name="Schumann P."/>
            <person name="Sproer C."/>
            <person name="Junge H."/>
            <person name="Vater J."/>
            <person name="Puhler A."/>
            <person name="Klenk H.P."/>
        </authorList>
    </citation>
    <scope>NUCLEOTIDE SEQUENCE [LARGE SCALE GENOMIC DNA]</scope>
    <source>
        <strain evidence="5">DSM 7</strain>
    </source>
</reference>
<comment type="similarity">
    <text evidence="1">Belongs to the iron-sulfur cluster assembly SufBD family.</text>
</comment>
<dbReference type="InterPro" id="IPR000825">
    <property type="entry name" value="SUF_FeS_clus_asmbl_SufBD_core"/>
</dbReference>
<evidence type="ECO:0000259" key="3">
    <source>
        <dbReference type="Pfam" id="PF19295"/>
    </source>
</evidence>
<reference evidence="5" key="2">
    <citation type="journal article" date="2011" name="J. Biotechnol.">
        <title>Genome sequence of B. amyloliquefaciens type strain DSM7(T) reveals differences to plant-associated B. amyloliquefaciens FZB42.</title>
        <authorList>
            <person name="Ruckert C."/>
            <person name="Blom J."/>
            <person name="Chen X."/>
            <person name="Reva O."/>
            <person name="Borriss R."/>
        </authorList>
    </citation>
    <scope>NUCLEOTIDE SEQUENCE [LARGE SCALE GENOMIC DNA]</scope>
    <source>
        <strain evidence="5">DSM 7</strain>
    </source>
</reference>
<protein>
    <submittedName>
        <fullName evidence="4">SufD</fullName>
    </submittedName>
</protein>
<evidence type="ECO:0000313" key="4">
    <source>
        <dbReference type="EMBL" id="CBI44235.1"/>
    </source>
</evidence>